<dbReference type="Gene3D" id="3.40.30.10">
    <property type="entry name" value="Glutaredoxin"/>
    <property type="match status" value="1"/>
</dbReference>
<dbReference type="Pfam" id="PF00462">
    <property type="entry name" value="Glutaredoxin"/>
    <property type="match status" value="1"/>
</dbReference>
<dbReference type="PROSITE" id="PS51354">
    <property type="entry name" value="GLUTAREDOXIN_2"/>
    <property type="match status" value="1"/>
</dbReference>
<sequence>MKIIVYSTKQCPRCERLKQLLKEEKIPFEEKSLDDTDVMADLHMRNAAILQAPALEIGELLFEYKGTDIL</sequence>
<dbReference type="SUPFAM" id="SSF52833">
    <property type="entry name" value="Thioredoxin-like"/>
    <property type="match status" value="1"/>
</dbReference>
<dbReference type="InterPro" id="IPR002109">
    <property type="entry name" value="Glutaredoxin"/>
</dbReference>
<gene>
    <name evidence="2" type="ORF">MM415B00496_0032</name>
</gene>
<dbReference type="CDD" id="cd02976">
    <property type="entry name" value="NrdH"/>
    <property type="match status" value="1"/>
</dbReference>
<evidence type="ECO:0000313" key="2">
    <source>
        <dbReference type="EMBL" id="QJA64474.1"/>
    </source>
</evidence>
<evidence type="ECO:0000259" key="1">
    <source>
        <dbReference type="PROSITE" id="PS50404"/>
    </source>
</evidence>
<dbReference type="PROSITE" id="PS50404">
    <property type="entry name" value="GST_NTER"/>
    <property type="match status" value="1"/>
</dbReference>
<name>A0A6M3J476_9ZZZZ</name>
<reference evidence="2" key="1">
    <citation type="submission" date="2020-03" db="EMBL/GenBank/DDBJ databases">
        <title>The deep terrestrial virosphere.</title>
        <authorList>
            <person name="Holmfeldt K."/>
            <person name="Nilsson E."/>
            <person name="Simone D."/>
            <person name="Lopez-Fernandez M."/>
            <person name="Wu X."/>
            <person name="de Brujin I."/>
            <person name="Lundin D."/>
            <person name="Andersson A."/>
            <person name="Bertilsson S."/>
            <person name="Dopson M."/>
        </authorList>
    </citation>
    <scope>NUCLEOTIDE SEQUENCE</scope>
    <source>
        <strain evidence="2">MM415B00496</strain>
    </source>
</reference>
<organism evidence="2">
    <name type="scientific">viral metagenome</name>
    <dbReference type="NCBI Taxonomy" id="1070528"/>
    <lineage>
        <taxon>unclassified sequences</taxon>
        <taxon>metagenomes</taxon>
        <taxon>organismal metagenomes</taxon>
    </lineage>
</organism>
<dbReference type="EMBL" id="MT141520">
    <property type="protein sequence ID" value="QJA64474.1"/>
    <property type="molecule type" value="Genomic_DNA"/>
</dbReference>
<protein>
    <submittedName>
        <fullName evidence="2">Putative glutaredoxin</fullName>
    </submittedName>
</protein>
<proteinExistence type="predicted"/>
<dbReference type="InterPro" id="IPR036249">
    <property type="entry name" value="Thioredoxin-like_sf"/>
</dbReference>
<feature type="domain" description="GST N-terminal" evidence="1">
    <location>
        <begin position="1"/>
        <end position="70"/>
    </location>
</feature>
<dbReference type="InterPro" id="IPR004045">
    <property type="entry name" value="Glutathione_S-Trfase_N"/>
</dbReference>
<dbReference type="AlphaFoldDB" id="A0A6M3J476"/>
<accession>A0A6M3J476</accession>